<organism evidence="10 11">
    <name type="scientific">Plutella xylostella</name>
    <name type="common">Diamondback moth</name>
    <name type="synonym">Plutella maculipennis</name>
    <dbReference type="NCBI Taxonomy" id="51655"/>
    <lineage>
        <taxon>Eukaryota</taxon>
        <taxon>Metazoa</taxon>
        <taxon>Ecdysozoa</taxon>
        <taxon>Arthropoda</taxon>
        <taxon>Hexapoda</taxon>
        <taxon>Insecta</taxon>
        <taxon>Pterygota</taxon>
        <taxon>Neoptera</taxon>
        <taxon>Endopterygota</taxon>
        <taxon>Lepidoptera</taxon>
        <taxon>Glossata</taxon>
        <taxon>Ditrysia</taxon>
        <taxon>Yponomeutoidea</taxon>
        <taxon>Plutellidae</taxon>
        <taxon>Plutella</taxon>
    </lineage>
</organism>
<dbReference type="InterPro" id="IPR008506">
    <property type="entry name" value="SND2/TMEM208"/>
</dbReference>
<evidence type="ECO:0000313" key="10">
    <source>
        <dbReference type="EMBL" id="KAG7301043.1"/>
    </source>
</evidence>
<feature type="transmembrane region" description="Helical" evidence="9">
    <location>
        <begin position="107"/>
        <end position="131"/>
    </location>
</feature>
<evidence type="ECO:0000256" key="3">
    <source>
        <dbReference type="ARBA" id="ARBA00015033"/>
    </source>
</evidence>
<evidence type="ECO:0000256" key="9">
    <source>
        <dbReference type="SAM" id="Phobius"/>
    </source>
</evidence>
<sequence>MPPPPKGKAPTKGAKQIVEENLATIKFYRNMSLAAAAIYSTVTLALFYDSLTAWYISLNVLVFAIYGGCYQIMKYISKATYTDSNQLLDSGLDLNMEGGMGEHVKDIVILISITHVLAVVSNYFWLLLLLLPLRAVWLLWTNILGPWFFQEAPQETEQDEKKKKKMERKMKRYQQ</sequence>
<name>A0ABQ7QAS9_PLUXY</name>
<dbReference type="PANTHER" id="PTHR13505:SF7">
    <property type="entry name" value="TRANSMEMBRANE PROTEIN 208"/>
    <property type="match status" value="1"/>
</dbReference>
<protein>
    <recommendedName>
        <fullName evidence="3">Transmembrane protein 208</fullName>
    </recommendedName>
</protein>
<keyword evidence="11" id="KW-1185">Reference proteome</keyword>
<comment type="caution">
    <text evidence="10">The sequence shown here is derived from an EMBL/GenBank/DDBJ whole genome shotgun (WGS) entry which is preliminary data.</text>
</comment>
<evidence type="ECO:0000256" key="5">
    <source>
        <dbReference type="ARBA" id="ARBA00022824"/>
    </source>
</evidence>
<evidence type="ECO:0000256" key="6">
    <source>
        <dbReference type="ARBA" id="ARBA00022989"/>
    </source>
</evidence>
<dbReference type="Proteomes" id="UP000823941">
    <property type="component" value="Chromosome 20"/>
</dbReference>
<keyword evidence="4 9" id="KW-0812">Transmembrane</keyword>
<comment type="subcellular location">
    <subcellularLocation>
        <location evidence="1">Endoplasmic reticulum membrane</location>
        <topology evidence="1">Multi-pass membrane protein</topology>
    </subcellularLocation>
</comment>
<dbReference type="EMBL" id="JAHIBW010000020">
    <property type="protein sequence ID" value="KAG7301043.1"/>
    <property type="molecule type" value="Genomic_DNA"/>
</dbReference>
<accession>A0ABQ7QAS9</accession>
<evidence type="ECO:0000256" key="7">
    <source>
        <dbReference type="ARBA" id="ARBA00023136"/>
    </source>
</evidence>
<feature type="compositionally biased region" description="Basic residues" evidence="8">
    <location>
        <begin position="162"/>
        <end position="175"/>
    </location>
</feature>
<reference evidence="10 11" key="1">
    <citation type="submission" date="2021-06" db="EMBL/GenBank/DDBJ databases">
        <title>A haploid diamondback moth (Plutella xylostella L.) genome assembly resolves 31 chromosomes and identifies a diamide resistance mutation.</title>
        <authorList>
            <person name="Ward C.M."/>
            <person name="Perry K.D."/>
            <person name="Baker G."/>
            <person name="Powis K."/>
            <person name="Heckel D.G."/>
            <person name="Baxter S.W."/>
        </authorList>
    </citation>
    <scope>NUCLEOTIDE SEQUENCE [LARGE SCALE GENOMIC DNA]</scope>
    <source>
        <strain evidence="10 11">LV</strain>
        <tissue evidence="10">Single pupa</tissue>
    </source>
</reference>
<evidence type="ECO:0000256" key="8">
    <source>
        <dbReference type="SAM" id="MobiDB-lite"/>
    </source>
</evidence>
<keyword evidence="6 9" id="KW-1133">Transmembrane helix</keyword>
<keyword evidence="5" id="KW-0256">Endoplasmic reticulum</keyword>
<evidence type="ECO:0000313" key="11">
    <source>
        <dbReference type="Proteomes" id="UP000823941"/>
    </source>
</evidence>
<feature type="region of interest" description="Disordered" evidence="8">
    <location>
        <begin position="153"/>
        <end position="175"/>
    </location>
</feature>
<evidence type="ECO:0000256" key="4">
    <source>
        <dbReference type="ARBA" id="ARBA00022692"/>
    </source>
</evidence>
<proteinExistence type="inferred from homology"/>
<keyword evidence="7 9" id="KW-0472">Membrane</keyword>
<evidence type="ECO:0000256" key="1">
    <source>
        <dbReference type="ARBA" id="ARBA00004477"/>
    </source>
</evidence>
<evidence type="ECO:0000256" key="2">
    <source>
        <dbReference type="ARBA" id="ARBA00009950"/>
    </source>
</evidence>
<dbReference type="Pfam" id="PF05620">
    <property type="entry name" value="TMEM208_SND2"/>
    <property type="match status" value="1"/>
</dbReference>
<dbReference type="PANTHER" id="PTHR13505">
    <property type="entry name" value="TRANSMEMBRANE PROTEIN 208"/>
    <property type="match status" value="1"/>
</dbReference>
<comment type="similarity">
    <text evidence="2">Belongs to the TMEM208 family.</text>
</comment>
<feature type="transmembrane region" description="Helical" evidence="9">
    <location>
        <begin position="31"/>
        <end position="48"/>
    </location>
</feature>
<feature type="transmembrane region" description="Helical" evidence="9">
    <location>
        <begin position="54"/>
        <end position="73"/>
    </location>
</feature>
<gene>
    <name evidence="10" type="ORF">JYU34_015418</name>
</gene>